<comment type="similarity">
    <text evidence="3">Belongs to the class-I aminoacyl-tRNA synthetase family.</text>
</comment>
<keyword evidence="8" id="KW-0547">Nucleotide-binding</keyword>
<keyword evidence="12" id="KW-0030">Aminoacyl-tRNA synthetase</keyword>
<dbReference type="Gene3D" id="3.40.50.620">
    <property type="entry name" value="HUPs"/>
    <property type="match status" value="1"/>
</dbReference>
<evidence type="ECO:0000313" key="17">
    <source>
        <dbReference type="RefSeq" id="XP_017302803.1"/>
    </source>
</evidence>
<evidence type="ECO:0000256" key="11">
    <source>
        <dbReference type="ARBA" id="ARBA00022917"/>
    </source>
</evidence>
<dbReference type="Pfam" id="PF09190">
    <property type="entry name" value="DALR_2"/>
    <property type="match status" value="1"/>
</dbReference>
<evidence type="ECO:0000256" key="6">
    <source>
        <dbReference type="ARBA" id="ARBA00022598"/>
    </source>
</evidence>
<dbReference type="EC" id="6.1.1.16" evidence="4"/>
<dbReference type="GO" id="GO:0046872">
    <property type="term" value="F:metal ion binding"/>
    <property type="evidence" value="ECO:0007669"/>
    <property type="project" value="UniProtKB-KW"/>
</dbReference>
<dbReference type="GO" id="GO:0004817">
    <property type="term" value="F:cysteine-tRNA ligase activity"/>
    <property type="evidence" value="ECO:0007669"/>
    <property type="project" value="UniProtKB-EC"/>
</dbReference>
<dbReference type="RefSeq" id="XP_017302803.1">
    <property type="nucleotide sequence ID" value="XM_017447314.2"/>
</dbReference>
<keyword evidence="6" id="KW-0436">Ligase</keyword>
<dbReference type="InterPro" id="IPR015273">
    <property type="entry name" value="Cys-tRNA-synt_Ia_DALR"/>
</dbReference>
<dbReference type="InterPro" id="IPR009080">
    <property type="entry name" value="tRNAsynth_Ia_anticodon-bd"/>
</dbReference>
<evidence type="ECO:0000256" key="7">
    <source>
        <dbReference type="ARBA" id="ARBA00022723"/>
    </source>
</evidence>
<keyword evidence="9" id="KW-0862">Zinc</keyword>
<comment type="subcellular location">
    <subcellularLocation>
        <location evidence="2">Cytoplasm</location>
    </subcellularLocation>
</comment>
<dbReference type="InterPro" id="IPR015803">
    <property type="entry name" value="Cys-tRNA-ligase"/>
</dbReference>
<evidence type="ECO:0000256" key="14">
    <source>
        <dbReference type="ARBA" id="ARBA00039362"/>
    </source>
</evidence>
<dbReference type="Gene3D" id="1.20.120.1910">
    <property type="entry name" value="Cysteine-tRNA ligase, C-terminal anti-codon recognition domain"/>
    <property type="match status" value="1"/>
</dbReference>
<dbReference type="STRING" id="121845.A0A1S4EKV9"/>
<sequence>MSTLRIYNSFSRKKQIFYPITPGKVSLYVCGITAYDYCHLGHARLMIVFDIVQRWLRINNYDVTYVRNITDIDDKIIACAKKNNESIKTLTSRFIKAAQEDSLLLHIQPPDYQPCATNYIPQILKMIEKLIFNGLAYQNNNGKINGDVNYSVRNFLNYGKLSGRLISSNFNKINEKNNFKKDPLDFALWKVSKNNDPYEIRWNSKWGAGRPGWHIECSAMSCYLLGSHFDIHGGGQDLKFPHHENEIAQSEGAYKHKFVNYWMHSGFVKINNKKMSKSFGNFCTIRDLLKKYNPEVIRFFILRSHYRSTINYSEIYLNYAKKSLIRLYLAIKDIPKINYKKIIDLNEPHAKRFIIAMNDDFNTPVAISILFDLANIINKNKSIKMAKQLRGLGNWLGLLEYSSDEFLKNNIYTERKKNVNYSENDIKLKIYFRSEARKRKNFLEADKIRQELVNNGIILEDMPNGKTEWRRI</sequence>
<evidence type="ECO:0000256" key="1">
    <source>
        <dbReference type="ARBA" id="ARBA00001947"/>
    </source>
</evidence>
<dbReference type="SUPFAM" id="SSF52374">
    <property type="entry name" value="Nucleotidylyl transferase"/>
    <property type="match status" value="1"/>
</dbReference>
<name>A0A1S4EKV9_DIACI</name>
<dbReference type="PRINTS" id="PR00983">
    <property type="entry name" value="TRNASYNTHCYS"/>
</dbReference>
<accession>A0A1S4EKV9</accession>
<comment type="cofactor">
    <cofactor evidence="1">
        <name>Zn(2+)</name>
        <dbReference type="ChEBI" id="CHEBI:29105"/>
    </cofactor>
</comment>
<evidence type="ECO:0000256" key="9">
    <source>
        <dbReference type="ARBA" id="ARBA00022833"/>
    </source>
</evidence>
<evidence type="ECO:0000256" key="10">
    <source>
        <dbReference type="ARBA" id="ARBA00022840"/>
    </source>
</evidence>
<dbReference type="PANTHER" id="PTHR10890:SF3">
    <property type="entry name" value="CYSTEINE--TRNA LIGASE, CYTOPLASMIC"/>
    <property type="match status" value="1"/>
</dbReference>
<keyword evidence="10" id="KW-0067">ATP-binding</keyword>
<evidence type="ECO:0000256" key="2">
    <source>
        <dbReference type="ARBA" id="ARBA00004496"/>
    </source>
</evidence>
<gene>
    <name evidence="17" type="primary">LOC108253410</name>
</gene>
<evidence type="ECO:0000256" key="4">
    <source>
        <dbReference type="ARBA" id="ARBA00012832"/>
    </source>
</evidence>
<reference evidence="17" key="1">
    <citation type="submission" date="2025-08" db="UniProtKB">
        <authorList>
            <consortium name="RefSeq"/>
        </authorList>
    </citation>
    <scope>IDENTIFICATION</scope>
</reference>
<dbReference type="GO" id="GO:0006423">
    <property type="term" value="P:cysteinyl-tRNA aminoacylation"/>
    <property type="evidence" value="ECO:0007669"/>
    <property type="project" value="InterPro"/>
</dbReference>
<evidence type="ECO:0000313" key="16">
    <source>
        <dbReference type="Proteomes" id="UP000079169"/>
    </source>
</evidence>
<dbReference type="SUPFAM" id="SSF47323">
    <property type="entry name" value="Anticodon-binding domain of a subclass of class I aminoacyl-tRNA synthetases"/>
    <property type="match status" value="1"/>
</dbReference>
<dbReference type="AlphaFoldDB" id="A0A1S4EKV9"/>
<feature type="domain" description="Cysteinyl-tRNA synthetase class Ia DALR" evidence="15">
    <location>
        <begin position="352"/>
        <end position="407"/>
    </location>
</feature>
<dbReference type="InterPro" id="IPR014729">
    <property type="entry name" value="Rossmann-like_a/b/a_fold"/>
</dbReference>
<dbReference type="InterPro" id="IPR032678">
    <property type="entry name" value="tRNA-synt_1_cat_dom"/>
</dbReference>
<evidence type="ECO:0000256" key="8">
    <source>
        <dbReference type="ARBA" id="ARBA00022741"/>
    </source>
</evidence>
<dbReference type="HAMAP" id="MF_00041">
    <property type="entry name" value="Cys_tRNA_synth"/>
    <property type="match status" value="1"/>
</dbReference>
<keyword evidence="16" id="KW-1185">Reference proteome</keyword>
<dbReference type="GO" id="GO:0005829">
    <property type="term" value="C:cytosol"/>
    <property type="evidence" value="ECO:0007669"/>
    <property type="project" value="TreeGrafter"/>
</dbReference>
<protein>
    <recommendedName>
        <fullName evidence="14">Cysteine--tRNA ligase, cytoplasmic</fullName>
        <ecNumber evidence="4">6.1.1.16</ecNumber>
    </recommendedName>
    <alternativeName>
        <fullName evidence="13">Cysteinyl-tRNA synthetase</fullName>
    </alternativeName>
</protein>
<evidence type="ECO:0000256" key="5">
    <source>
        <dbReference type="ARBA" id="ARBA00022490"/>
    </source>
</evidence>
<dbReference type="CDD" id="cd00672">
    <property type="entry name" value="CysRS_core"/>
    <property type="match status" value="1"/>
</dbReference>
<proteinExistence type="inferred from homology"/>
<dbReference type="GO" id="GO:0005524">
    <property type="term" value="F:ATP binding"/>
    <property type="evidence" value="ECO:0007669"/>
    <property type="project" value="UniProtKB-KW"/>
</dbReference>
<dbReference type="KEGG" id="dci:108253410"/>
<keyword evidence="11" id="KW-0648">Protein biosynthesis</keyword>
<keyword evidence="5" id="KW-0963">Cytoplasm</keyword>
<dbReference type="PANTHER" id="PTHR10890">
    <property type="entry name" value="CYSTEINYL-TRNA SYNTHETASE"/>
    <property type="match status" value="1"/>
</dbReference>
<dbReference type="CDD" id="cd07963">
    <property type="entry name" value="Anticodon_Ia_Cys"/>
    <property type="match status" value="1"/>
</dbReference>
<dbReference type="GeneID" id="108253410"/>
<organism evidence="16 17">
    <name type="scientific">Diaphorina citri</name>
    <name type="common">Asian citrus psyllid</name>
    <dbReference type="NCBI Taxonomy" id="121845"/>
    <lineage>
        <taxon>Eukaryota</taxon>
        <taxon>Metazoa</taxon>
        <taxon>Ecdysozoa</taxon>
        <taxon>Arthropoda</taxon>
        <taxon>Hexapoda</taxon>
        <taxon>Insecta</taxon>
        <taxon>Pterygota</taxon>
        <taxon>Neoptera</taxon>
        <taxon>Paraneoptera</taxon>
        <taxon>Hemiptera</taxon>
        <taxon>Sternorrhyncha</taxon>
        <taxon>Psylloidea</taxon>
        <taxon>Psyllidae</taxon>
        <taxon>Diaphorininae</taxon>
        <taxon>Diaphorina</taxon>
    </lineage>
</organism>
<evidence type="ECO:0000259" key="15">
    <source>
        <dbReference type="SMART" id="SM00840"/>
    </source>
</evidence>
<evidence type="ECO:0000256" key="3">
    <source>
        <dbReference type="ARBA" id="ARBA00005594"/>
    </source>
</evidence>
<dbReference type="SMART" id="SM00840">
    <property type="entry name" value="DALR_2"/>
    <property type="match status" value="1"/>
</dbReference>
<dbReference type="OMA" id="FDVLIRY"/>
<dbReference type="Proteomes" id="UP000079169">
    <property type="component" value="Unplaced"/>
</dbReference>
<evidence type="ECO:0000256" key="13">
    <source>
        <dbReference type="ARBA" id="ARBA00031499"/>
    </source>
</evidence>
<dbReference type="FunFam" id="3.40.50.620:FF:000009">
    <property type="entry name" value="Cysteine--tRNA ligase"/>
    <property type="match status" value="1"/>
</dbReference>
<dbReference type="NCBIfam" id="TIGR00435">
    <property type="entry name" value="cysS"/>
    <property type="match status" value="1"/>
</dbReference>
<dbReference type="PaxDb" id="121845-A0A1S4EKV9"/>
<keyword evidence="7" id="KW-0479">Metal-binding</keyword>
<dbReference type="InterPro" id="IPR024909">
    <property type="entry name" value="Cys-tRNA/MSH_ligase"/>
</dbReference>
<dbReference type="Pfam" id="PF01406">
    <property type="entry name" value="tRNA-synt_1e"/>
    <property type="match status" value="1"/>
</dbReference>
<evidence type="ECO:0000256" key="12">
    <source>
        <dbReference type="ARBA" id="ARBA00023146"/>
    </source>
</evidence>